<dbReference type="InterPro" id="IPR029044">
    <property type="entry name" value="Nucleotide-diphossugar_trans"/>
</dbReference>
<dbReference type="InterPro" id="IPR001173">
    <property type="entry name" value="Glyco_trans_2-like"/>
</dbReference>
<accession>A0ABV1SKW5</accession>
<evidence type="ECO:0000313" key="6">
    <source>
        <dbReference type="Proteomes" id="UP001438953"/>
    </source>
</evidence>
<protein>
    <submittedName>
        <fullName evidence="5">Glycosyltransferase</fullName>
        <ecNumber evidence="5">2.4.-.-</ecNumber>
    </submittedName>
</protein>
<keyword evidence="2 5" id="KW-0328">Glycosyltransferase</keyword>
<evidence type="ECO:0000256" key="3">
    <source>
        <dbReference type="ARBA" id="ARBA00022679"/>
    </source>
</evidence>
<dbReference type="EMBL" id="JAYWLC010000020">
    <property type="protein sequence ID" value="MER5173548.1"/>
    <property type="molecule type" value="Genomic_DNA"/>
</dbReference>
<evidence type="ECO:0000256" key="1">
    <source>
        <dbReference type="ARBA" id="ARBA00006739"/>
    </source>
</evidence>
<comment type="similarity">
    <text evidence="1">Belongs to the glycosyltransferase 2 family.</text>
</comment>
<dbReference type="SUPFAM" id="SSF53448">
    <property type="entry name" value="Nucleotide-diphospho-sugar transferases"/>
    <property type="match status" value="1"/>
</dbReference>
<dbReference type="Gene3D" id="3.90.550.10">
    <property type="entry name" value="Spore Coat Polysaccharide Biosynthesis Protein SpsA, Chain A"/>
    <property type="match status" value="1"/>
</dbReference>
<sequence length="325" mass="35771">MENPVSSLISATQTPHIRIIMACRNGAAHLPDQLASFERQTHRNWSLDASDDGSSDATTDILEAFRKRHPSRVRIFDGPRAGVAPAFLTLAARAAKDAPEAALALSDQDDVWSKVKLARSVRWMKRAGDPARDPLVYASRTILTDTHLKKLGLSHLHMRGPSFRNSLVQNILGGNTIVLSAPAAAILGQSAQAAISARVPYHDWWIYMMMAGAGAQIFNDPKPTLYYRQHGSNQLGHHGPVRGRLKRLGTVAKRHFSGWLDANIAALFANRLSLTPENDALLMRFLSARKMGGGAYGRALRELDIHRQTLQGDRVLQVMARTGRL</sequence>
<keyword evidence="3 5" id="KW-0808">Transferase</keyword>
<dbReference type="EC" id="2.4.-.-" evidence="5"/>
<dbReference type="PANTHER" id="PTHR43685:SF5">
    <property type="entry name" value="GLYCOSYLTRANSFERASE EPSE-RELATED"/>
    <property type="match status" value="1"/>
</dbReference>
<dbReference type="Proteomes" id="UP001438953">
    <property type="component" value="Unassembled WGS sequence"/>
</dbReference>
<gene>
    <name evidence="5" type="ORF">VSX56_17415</name>
</gene>
<proteinExistence type="inferred from homology"/>
<dbReference type="PANTHER" id="PTHR43685">
    <property type="entry name" value="GLYCOSYLTRANSFERASE"/>
    <property type="match status" value="1"/>
</dbReference>
<dbReference type="InterPro" id="IPR050834">
    <property type="entry name" value="Glycosyltransf_2"/>
</dbReference>
<organism evidence="5 6">
    <name type="scientific">Thioclava kandeliae</name>
    <dbReference type="NCBI Taxonomy" id="3070818"/>
    <lineage>
        <taxon>Bacteria</taxon>
        <taxon>Pseudomonadati</taxon>
        <taxon>Pseudomonadota</taxon>
        <taxon>Alphaproteobacteria</taxon>
        <taxon>Rhodobacterales</taxon>
        <taxon>Paracoccaceae</taxon>
        <taxon>Thioclava</taxon>
    </lineage>
</organism>
<dbReference type="Pfam" id="PF00535">
    <property type="entry name" value="Glycos_transf_2"/>
    <property type="match status" value="1"/>
</dbReference>
<comment type="caution">
    <text evidence="5">The sequence shown here is derived from an EMBL/GenBank/DDBJ whole genome shotgun (WGS) entry which is preliminary data.</text>
</comment>
<dbReference type="GO" id="GO:0016757">
    <property type="term" value="F:glycosyltransferase activity"/>
    <property type="evidence" value="ECO:0007669"/>
    <property type="project" value="UniProtKB-KW"/>
</dbReference>
<evidence type="ECO:0000313" key="5">
    <source>
        <dbReference type="EMBL" id="MER5173548.1"/>
    </source>
</evidence>
<feature type="domain" description="Glycosyltransferase 2-like" evidence="4">
    <location>
        <begin position="19"/>
        <end position="130"/>
    </location>
</feature>
<evidence type="ECO:0000256" key="2">
    <source>
        <dbReference type="ARBA" id="ARBA00022676"/>
    </source>
</evidence>
<evidence type="ECO:0000259" key="4">
    <source>
        <dbReference type="Pfam" id="PF00535"/>
    </source>
</evidence>
<reference evidence="5 6" key="2">
    <citation type="submission" date="2024-06" db="EMBL/GenBank/DDBJ databases">
        <title>Thioclava kandeliae sp. nov. from a rhizosphere soil sample of Kandelia candel in a mangrove.</title>
        <authorList>
            <person name="Mu T."/>
        </authorList>
    </citation>
    <scope>NUCLEOTIDE SEQUENCE [LARGE SCALE GENOMIC DNA]</scope>
    <source>
        <strain evidence="5 6">CPCC 100088</strain>
    </source>
</reference>
<dbReference type="RefSeq" id="WP_339115216.1">
    <property type="nucleotide sequence ID" value="NZ_JAYWLC010000020.1"/>
</dbReference>
<reference evidence="5 6" key="1">
    <citation type="submission" date="2024-01" db="EMBL/GenBank/DDBJ databases">
        <authorList>
            <person name="Deng Y."/>
            <person name="Su J."/>
        </authorList>
    </citation>
    <scope>NUCLEOTIDE SEQUENCE [LARGE SCALE GENOMIC DNA]</scope>
    <source>
        <strain evidence="5 6">CPCC 100088</strain>
    </source>
</reference>
<keyword evidence="6" id="KW-1185">Reference proteome</keyword>
<name>A0ABV1SKW5_9RHOB</name>